<evidence type="ECO:0000256" key="9">
    <source>
        <dbReference type="ARBA" id="ARBA00023002"/>
    </source>
</evidence>
<evidence type="ECO:0000256" key="10">
    <source>
        <dbReference type="ARBA" id="ARBA00047882"/>
    </source>
</evidence>
<dbReference type="InterPro" id="IPR013786">
    <property type="entry name" value="AcylCoA_DH/ox_N"/>
</dbReference>
<sequence length="876" mass="94948">MSYLIVLILAVAGLLIVMRKEAGAKAAIGVLLATGIIGLLLDTEILGALLLLAAAGTAFAGLPGLRQQWLTPKLFDYFKKVSPKVSETERTALDAGTVGWDGALFSGNPDWNQLLKNRSEAIPAEEQAFIDHQCSVAVSMCNSWDVAVERADLPADLWEYLKKEKFFGMIIPKEYGGLGLSTKAQSLVLQKLAVNEMLMTTVGVPNSLGPGELLLKYGSDEQKQHYLPRLADGREIPCFGLTGPRAGSDATSLPDTGVVCMGEFEGKEVLGLKLNFEKRWITLAPIATVVGLAFRLFDPDHLLGEEEDRGITCALVPRGTKGMDIGRRHWPVGSPFLNGPIFGKDVFIPMDWIIGGTDMIGQGWRMLVECLSVGRCVTLPSGASGAGRYMLGTAGGFTRIRRQFNVPVAEMEGVQAPLARIASKAYIAQASVLQTANMVDNGEKPSVPSAILKYHLTEYQRQMAHDAMDVHGGKAVTKGPRNYLAIPADATAVSITVEGANILTRSLMIFGQGAIRCHPYVLDELAARDANDSEAFDKAFFGHAGLIFGNFARSLTKGVGIASKDTPFDEAAAPYAMAVSRISAGFGLCADAAMASLGSDLKKRELISARLGDVLSSLYLTSMVLKNWHEGTAVEGERALLDFSCQTLLFNAEEALDGFFANLPSRALAAVLRLVVFPAGRRFKLPSDQLTHSIARAISTDTALRAKLTTNTWNTWEEGQQDNPLYRYNELLKNYKRAEGIYHTVNKAYAKGELPASALHPEQRVEAAVERQLISGEDAEFMRDYEAEVLDMLTVDDFAFDALAFDKSTVIYHRDDLKSADNIASAPGKKGSKTKRTGSNKTLPVEDTAESDTGGEHDNPKSEQSEEDQRSEPALK</sequence>
<evidence type="ECO:0000256" key="5">
    <source>
        <dbReference type="ARBA" id="ARBA00012040"/>
    </source>
</evidence>
<dbReference type="EC" id="1.3.8.8" evidence="5"/>
<dbReference type="SUPFAM" id="SSF56645">
    <property type="entry name" value="Acyl-CoA dehydrogenase NM domain-like"/>
    <property type="match status" value="1"/>
</dbReference>
<accession>A0ABP7P2S3</accession>
<name>A0ABP7P2S3_9GAMM</name>
<evidence type="ECO:0000256" key="6">
    <source>
        <dbReference type="ARBA" id="ARBA00020144"/>
    </source>
</evidence>
<gene>
    <name evidence="18" type="primary">fadE</name>
    <name evidence="18" type="ORF">GCM10022278_15130</name>
</gene>
<dbReference type="Proteomes" id="UP001501337">
    <property type="component" value="Unassembled WGS sequence"/>
</dbReference>
<evidence type="ECO:0000256" key="12">
    <source>
        <dbReference type="SAM" id="MobiDB-lite"/>
    </source>
</evidence>
<dbReference type="CDD" id="cd00567">
    <property type="entry name" value="ACAD"/>
    <property type="match status" value="1"/>
</dbReference>
<reference evidence="19" key="1">
    <citation type="journal article" date="2019" name="Int. J. Syst. Evol. Microbiol.">
        <title>The Global Catalogue of Microorganisms (GCM) 10K type strain sequencing project: providing services to taxonomists for standard genome sequencing and annotation.</title>
        <authorList>
            <consortium name="The Broad Institute Genomics Platform"/>
            <consortium name="The Broad Institute Genome Sequencing Center for Infectious Disease"/>
            <person name="Wu L."/>
            <person name="Ma J."/>
        </authorList>
    </citation>
    <scope>NUCLEOTIDE SEQUENCE [LARGE SCALE GENOMIC DNA]</scope>
    <source>
        <strain evidence="19">JCM 17555</strain>
    </source>
</reference>
<dbReference type="NCBIfam" id="NF007000">
    <property type="entry name" value="PRK09463.1"/>
    <property type="match status" value="1"/>
</dbReference>
<dbReference type="Pfam" id="PF09317">
    <property type="entry name" value="ACDH_C"/>
    <property type="match status" value="1"/>
</dbReference>
<dbReference type="InterPro" id="IPR009075">
    <property type="entry name" value="AcylCo_DH/oxidase_C"/>
</dbReference>
<comment type="caution">
    <text evidence="18">The sequence shown here is derived from an EMBL/GenBank/DDBJ whole genome shotgun (WGS) entry which is preliminary data.</text>
</comment>
<comment type="catalytic activity">
    <reaction evidence="10">
        <text>a medium-chain 2,3-saturated fatty acyl-CoA + oxidized [electron-transfer flavoprotein] + H(+) = a medium-chain (2E)-enoyl-CoA + reduced [electron-transfer flavoprotein]</text>
        <dbReference type="Rhea" id="RHEA:14477"/>
        <dbReference type="Rhea" id="RHEA-COMP:10685"/>
        <dbReference type="Rhea" id="RHEA-COMP:10686"/>
        <dbReference type="ChEBI" id="CHEBI:15378"/>
        <dbReference type="ChEBI" id="CHEBI:57692"/>
        <dbReference type="ChEBI" id="CHEBI:58307"/>
        <dbReference type="ChEBI" id="CHEBI:83723"/>
        <dbReference type="ChEBI" id="CHEBI:83726"/>
        <dbReference type="EC" id="1.3.8.7"/>
    </reaction>
</comment>
<dbReference type="InterPro" id="IPR015396">
    <property type="entry name" value="FadE_C"/>
</dbReference>
<proteinExistence type="inferred from homology"/>
<keyword evidence="8" id="KW-0274">FAD</keyword>
<feature type="domain" description="Acyl-CoA oxidase/dehydrogenase middle" evidence="15">
    <location>
        <begin position="238"/>
        <end position="336"/>
    </location>
</feature>
<dbReference type="InterPro" id="IPR046373">
    <property type="entry name" value="Acyl-CoA_Oxase/DH_mid-dom_sf"/>
</dbReference>
<keyword evidence="13" id="KW-0472">Membrane</keyword>
<dbReference type="Gene3D" id="1.20.140.10">
    <property type="entry name" value="Butyryl-CoA Dehydrogenase, subunit A, domain 3"/>
    <property type="match status" value="1"/>
</dbReference>
<comment type="catalytic activity">
    <reaction evidence="11">
        <text>a long-chain 2,3-saturated fatty acyl-CoA + oxidized [electron-transfer flavoprotein] + H(+) = a long-chain (2E)-enoyl-CoA + reduced [electron-transfer flavoprotein]</text>
        <dbReference type="Rhea" id="RHEA:17721"/>
        <dbReference type="Rhea" id="RHEA-COMP:10685"/>
        <dbReference type="Rhea" id="RHEA-COMP:10686"/>
        <dbReference type="ChEBI" id="CHEBI:15378"/>
        <dbReference type="ChEBI" id="CHEBI:57692"/>
        <dbReference type="ChEBI" id="CHEBI:58307"/>
        <dbReference type="ChEBI" id="CHEBI:83721"/>
        <dbReference type="ChEBI" id="CHEBI:83727"/>
        <dbReference type="EC" id="1.3.8.8"/>
    </reaction>
</comment>
<evidence type="ECO:0000313" key="18">
    <source>
        <dbReference type="EMBL" id="GAA3957590.1"/>
    </source>
</evidence>
<evidence type="ECO:0000256" key="4">
    <source>
        <dbReference type="ARBA" id="ARBA00012033"/>
    </source>
</evidence>
<dbReference type="PANTHER" id="PTHR48083">
    <property type="entry name" value="MEDIUM-CHAIN SPECIFIC ACYL-COA DEHYDROGENASE, MITOCHONDRIAL-RELATED"/>
    <property type="match status" value="1"/>
</dbReference>
<feature type="domain" description="Acyl-CoA dehydrogenase C-terminal bacterial-type" evidence="17">
    <location>
        <begin position="515"/>
        <end position="798"/>
    </location>
</feature>
<feature type="transmembrane region" description="Helical" evidence="13">
    <location>
        <begin position="45"/>
        <end position="65"/>
    </location>
</feature>
<dbReference type="SUPFAM" id="SSF47203">
    <property type="entry name" value="Acyl-CoA dehydrogenase C-terminal domain-like"/>
    <property type="match status" value="1"/>
</dbReference>
<dbReference type="PANTHER" id="PTHR48083:SF18">
    <property type="entry name" value="ACYL-COENZYME A DEHYDROGENASE"/>
    <property type="match status" value="1"/>
</dbReference>
<feature type="region of interest" description="Disordered" evidence="12">
    <location>
        <begin position="821"/>
        <end position="876"/>
    </location>
</feature>
<evidence type="ECO:0000256" key="3">
    <source>
        <dbReference type="ARBA" id="ARBA00009347"/>
    </source>
</evidence>
<protein>
    <recommendedName>
        <fullName evidence="6">Acyl-coenzyme A dehydrogenase</fullName>
        <ecNumber evidence="4">1.3.8.7</ecNumber>
        <ecNumber evidence="5">1.3.8.8</ecNumber>
    </recommendedName>
</protein>
<evidence type="ECO:0000259" key="17">
    <source>
        <dbReference type="Pfam" id="PF09317"/>
    </source>
</evidence>
<dbReference type="InterPro" id="IPR006091">
    <property type="entry name" value="Acyl-CoA_Oxase/DH_mid-dom"/>
</dbReference>
<evidence type="ECO:0000256" key="1">
    <source>
        <dbReference type="ARBA" id="ARBA00001974"/>
    </source>
</evidence>
<keyword evidence="19" id="KW-1185">Reference proteome</keyword>
<keyword evidence="13" id="KW-1133">Transmembrane helix</keyword>
<evidence type="ECO:0000256" key="11">
    <source>
        <dbReference type="ARBA" id="ARBA00049247"/>
    </source>
</evidence>
<keyword evidence="13" id="KW-0812">Transmembrane</keyword>
<feature type="domain" description="Acyl-CoA dehydrogenase/oxidase N-terminal" evidence="16">
    <location>
        <begin position="143"/>
        <end position="233"/>
    </location>
</feature>
<evidence type="ECO:0000256" key="2">
    <source>
        <dbReference type="ARBA" id="ARBA00005005"/>
    </source>
</evidence>
<evidence type="ECO:0000259" key="14">
    <source>
        <dbReference type="Pfam" id="PF00441"/>
    </source>
</evidence>
<dbReference type="EC" id="1.3.8.7" evidence="4"/>
<dbReference type="Pfam" id="PF02771">
    <property type="entry name" value="Acyl-CoA_dh_N"/>
    <property type="match status" value="1"/>
</dbReference>
<evidence type="ECO:0000256" key="7">
    <source>
        <dbReference type="ARBA" id="ARBA00022630"/>
    </source>
</evidence>
<comment type="pathway">
    <text evidence="2">Lipid metabolism; fatty acid beta-oxidation.</text>
</comment>
<dbReference type="RefSeq" id="WP_344804925.1">
    <property type="nucleotide sequence ID" value="NZ_BAABBO010000007.1"/>
</dbReference>
<feature type="compositionally biased region" description="Basic and acidic residues" evidence="12">
    <location>
        <begin position="854"/>
        <end position="876"/>
    </location>
</feature>
<organism evidence="18 19">
    <name type="scientific">Allohahella marinimesophila</name>
    <dbReference type="NCBI Taxonomy" id="1054972"/>
    <lineage>
        <taxon>Bacteria</taxon>
        <taxon>Pseudomonadati</taxon>
        <taxon>Pseudomonadota</taxon>
        <taxon>Gammaproteobacteria</taxon>
        <taxon>Oceanospirillales</taxon>
        <taxon>Hahellaceae</taxon>
        <taxon>Allohahella</taxon>
    </lineage>
</organism>
<dbReference type="Gene3D" id="2.40.110.10">
    <property type="entry name" value="Butyryl-CoA Dehydrogenase, subunit A, domain 2"/>
    <property type="match status" value="1"/>
</dbReference>
<dbReference type="Pfam" id="PF00441">
    <property type="entry name" value="Acyl-CoA_dh_1"/>
    <property type="match status" value="1"/>
</dbReference>
<keyword evidence="7" id="KW-0285">Flavoprotein</keyword>
<dbReference type="InterPro" id="IPR037069">
    <property type="entry name" value="AcylCoA_DH/ox_N_sf"/>
</dbReference>
<dbReference type="Pfam" id="PF02770">
    <property type="entry name" value="Acyl-CoA_dh_M"/>
    <property type="match status" value="1"/>
</dbReference>
<keyword evidence="9" id="KW-0560">Oxidoreductase</keyword>
<dbReference type="InterPro" id="IPR036250">
    <property type="entry name" value="AcylCo_DH-like_C"/>
</dbReference>
<dbReference type="EMBL" id="BAABBO010000007">
    <property type="protein sequence ID" value="GAA3957590.1"/>
    <property type="molecule type" value="Genomic_DNA"/>
</dbReference>
<evidence type="ECO:0000259" key="15">
    <source>
        <dbReference type="Pfam" id="PF02770"/>
    </source>
</evidence>
<dbReference type="InterPro" id="IPR050741">
    <property type="entry name" value="Acyl-CoA_dehydrogenase"/>
</dbReference>
<comment type="similarity">
    <text evidence="3">Belongs to the acyl-CoA dehydrogenase family.</text>
</comment>
<dbReference type="InterPro" id="IPR009100">
    <property type="entry name" value="AcylCoA_DH/oxidase_NM_dom_sf"/>
</dbReference>
<dbReference type="Gene3D" id="1.10.540.10">
    <property type="entry name" value="Acyl-CoA dehydrogenase/oxidase, N-terminal domain"/>
    <property type="match status" value="1"/>
</dbReference>
<evidence type="ECO:0000256" key="8">
    <source>
        <dbReference type="ARBA" id="ARBA00022827"/>
    </source>
</evidence>
<dbReference type="NCBIfam" id="NF009586">
    <property type="entry name" value="PRK13026.1"/>
    <property type="match status" value="1"/>
</dbReference>
<evidence type="ECO:0000313" key="19">
    <source>
        <dbReference type="Proteomes" id="UP001501337"/>
    </source>
</evidence>
<feature type="domain" description="Acyl-CoA dehydrogenase/oxidase C-terminal" evidence="14">
    <location>
        <begin position="361"/>
        <end position="481"/>
    </location>
</feature>
<evidence type="ECO:0000256" key="13">
    <source>
        <dbReference type="SAM" id="Phobius"/>
    </source>
</evidence>
<evidence type="ECO:0000259" key="16">
    <source>
        <dbReference type="Pfam" id="PF02771"/>
    </source>
</evidence>
<comment type="cofactor">
    <cofactor evidence="1">
        <name>FAD</name>
        <dbReference type="ChEBI" id="CHEBI:57692"/>
    </cofactor>
</comment>